<dbReference type="PANTHER" id="PTHR12110">
    <property type="entry name" value="HYDROXYPYRUVATE ISOMERASE"/>
    <property type="match status" value="1"/>
</dbReference>
<dbReference type="EMBL" id="BOPG01000075">
    <property type="protein sequence ID" value="GIJ62160.1"/>
    <property type="molecule type" value="Genomic_DNA"/>
</dbReference>
<dbReference type="PANTHER" id="PTHR12110:SF53">
    <property type="entry name" value="BLR5974 PROTEIN"/>
    <property type="match status" value="1"/>
</dbReference>
<keyword evidence="2" id="KW-1185">Reference proteome</keyword>
<evidence type="ECO:0008006" key="3">
    <source>
        <dbReference type="Google" id="ProtNLM"/>
    </source>
</evidence>
<dbReference type="Gene3D" id="3.20.20.150">
    <property type="entry name" value="Divalent-metal-dependent TIM barrel enzymes"/>
    <property type="match status" value="1"/>
</dbReference>
<comment type="caution">
    <text evidence="1">The sequence shown here is derived from an EMBL/GenBank/DDBJ whole genome shotgun (WGS) entry which is preliminary data.</text>
</comment>
<sequence length="338" mass="38066">MSQIKTAVSLYSLQDSYARGRLDLPGVLNFVAGTGAHGVELLSDQMIKNSPYPSDETVAAWREALSASGLTPVCNDVFVNATIYRNRTLRPAEQAVLLRRELDVSKKLGFNLVRLVSNTRADVTLEVLSYAESIGMHMALEIHAAMSFSNRLTREWIEMMHKTQSERLGLVIDFGIFCDRRPRVDTNYFRTIGLNPALADKLDELYAQHGDTYRIFTTDGSGERVYPDEVSSLIRNDVDAEYAFFSTTYESTPLNVLDEHFDYIRHCHAKCYEVLPDGAEYSIDYPAILTRLNHLGYDGYLATEYEGNRFTPLDERVDDQGQVAAHQAMLAAHIDDGK</sequence>
<organism evidence="1 2">
    <name type="scientific">Virgisporangium aurantiacum</name>
    <dbReference type="NCBI Taxonomy" id="175570"/>
    <lineage>
        <taxon>Bacteria</taxon>
        <taxon>Bacillati</taxon>
        <taxon>Actinomycetota</taxon>
        <taxon>Actinomycetes</taxon>
        <taxon>Micromonosporales</taxon>
        <taxon>Micromonosporaceae</taxon>
        <taxon>Virgisporangium</taxon>
    </lineage>
</organism>
<protein>
    <recommendedName>
        <fullName evidence="3">Sugar phosphate isomerase/epimerase</fullName>
    </recommendedName>
</protein>
<reference evidence="1" key="1">
    <citation type="submission" date="2021-01" db="EMBL/GenBank/DDBJ databases">
        <title>Whole genome shotgun sequence of Virgisporangium aurantiacum NBRC 16421.</title>
        <authorList>
            <person name="Komaki H."/>
            <person name="Tamura T."/>
        </authorList>
    </citation>
    <scope>NUCLEOTIDE SEQUENCE</scope>
    <source>
        <strain evidence="1">NBRC 16421</strain>
    </source>
</reference>
<name>A0A8J3ZHU3_9ACTN</name>
<dbReference type="RefSeq" id="WP_204007617.1">
    <property type="nucleotide sequence ID" value="NZ_BOPG01000075.1"/>
</dbReference>
<dbReference type="Proteomes" id="UP000612585">
    <property type="component" value="Unassembled WGS sequence"/>
</dbReference>
<dbReference type="InterPro" id="IPR050312">
    <property type="entry name" value="IolE/XylAMocC-like"/>
</dbReference>
<gene>
    <name evidence="1" type="ORF">Vau01_096760</name>
</gene>
<dbReference type="SUPFAM" id="SSF51658">
    <property type="entry name" value="Xylose isomerase-like"/>
    <property type="match status" value="1"/>
</dbReference>
<evidence type="ECO:0000313" key="1">
    <source>
        <dbReference type="EMBL" id="GIJ62160.1"/>
    </source>
</evidence>
<evidence type="ECO:0000313" key="2">
    <source>
        <dbReference type="Proteomes" id="UP000612585"/>
    </source>
</evidence>
<proteinExistence type="predicted"/>
<accession>A0A8J3ZHU3</accession>
<dbReference type="InterPro" id="IPR036237">
    <property type="entry name" value="Xyl_isomerase-like_sf"/>
</dbReference>
<dbReference type="AlphaFoldDB" id="A0A8J3ZHU3"/>